<feature type="domain" description="Sulfatase N-terminal" evidence="6">
    <location>
        <begin position="27"/>
        <end position="419"/>
    </location>
</feature>
<dbReference type="Gene3D" id="3.30.1120.10">
    <property type="match status" value="1"/>
</dbReference>
<dbReference type="Proteomes" id="UP001214250">
    <property type="component" value="Chromosome 2"/>
</dbReference>
<dbReference type="SUPFAM" id="SSF53649">
    <property type="entry name" value="Alkaline phosphatase-like"/>
    <property type="match status" value="1"/>
</dbReference>
<dbReference type="Gene3D" id="3.40.720.10">
    <property type="entry name" value="Alkaline Phosphatase, subunit A"/>
    <property type="match status" value="1"/>
</dbReference>
<keyword evidence="2" id="KW-0479">Metal-binding</keyword>
<evidence type="ECO:0000259" key="6">
    <source>
        <dbReference type="Pfam" id="PF00884"/>
    </source>
</evidence>
<dbReference type="RefSeq" id="WP_274153792.1">
    <property type="nucleotide sequence ID" value="NZ_CP117812.1"/>
</dbReference>
<gene>
    <name evidence="7" type="ORF">PQO03_13880</name>
</gene>
<keyword evidence="5" id="KW-0732">Signal</keyword>
<evidence type="ECO:0000256" key="5">
    <source>
        <dbReference type="SAM" id="SignalP"/>
    </source>
</evidence>
<evidence type="ECO:0000256" key="2">
    <source>
        <dbReference type="ARBA" id="ARBA00022723"/>
    </source>
</evidence>
<dbReference type="PANTHER" id="PTHR42693">
    <property type="entry name" value="ARYLSULFATASE FAMILY MEMBER"/>
    <property type="match status" value="1"/>
</dbReference>
<sequence length="517" mass="58277">MIYTRIMALLLIVTTVSATELDTSKSPNILLVLVDDMGYSDLGCYGGEINTPTIDSLASKGLRYSQFYNSARCTPTRAAILSGYYAQQINRDSVLDLKGKGVRPKWARLLPKYLKPAGYRSYHSGKWHIDGKPMGNGFDRSLYIDNHGEFSPKVLLKNGKRIEPKDGFYATIAVADHAIEVLKEHQAHHADKPFFSYVAFTAPHFPLQALPEDIARVGDRYKVGWDVIRNQRWEGLQKRGLIKGSLSKVEYNQGPPLDFSEQLKVLGEGEVTRPIPWNDLTEKQKEFQQVKMTIHAAMIERIDIELARIIKQVKAMNSFEDTVIFFLSDNGASAEMMVRGNGHDPEAAPGSAGSYLCLGPAWSTVANTPFRKHKIWAHEGGSCTPFIVHWPKHISQSGAIRETSGHVIDLVPTILDLAGLKMAKQRVPFPGKSLLPSFRKDTEDDRVLWWSHRGNHAVRNGNWKLVKSKDGSWELYDLKEDRAETNDLAAQYPEKVKALTKQWEAQVEQIRQIKKLK</sequence>
<dbReference type="PANTHER" id="PTHR42693:SF53">
    <property type="entry name" value="ENDO-4-O-SULFATASE"/>
    <property type="match status" value="1"/>
</dbReference>
<keyword evidence="8" id="KW-1185">Reference proteome</keyword>
<protein>
    <submittedName>
        <fullName evidence="7">Arylsulfatase</fullName>
    </submittedName>
</protein>
<name>A0ABY7W059_9BACT</name>
<comment type="similarity">
    <text evidence="1">Belongs to the sulfatase family.</text>
</comment>
<evidence type="ECO:0000256" key="1">
    <source>
        <dbReference type="ARBA" id="ARBA00008779"/>
    </source>
</evidence>
<reference evidence="7 8" key="1">
    <citation type="submission" date="2023-02" db="EMBL/GenBank/DDBJ databases">
        <title>Genome sequence of Lentisphaera profundi SAORIC-696.</title>
        <authorList>
            <person name="Kim e."/>
            <person name="Cho J.-C."/>
            <person name="Choi A."/>
            <person name="Kang I."/>
        </authorList>
    </citation>
    <scope>NUCLEOTIDE SEQUENCE [LARGE SCALE GENOMIC DNA]</scope>
    <source>
        <strain evidence="7 8">SAORIC-696</strain>
    </source>
</reference>
<evidence type="ECO:0000313" key="7">
    <source>
        <dbReference type="EMBL" id="WDE98924.1"/>
    </source>
</evidence>
<dbReference type="InterPro" id="IPR017850">
    <property type="entry name" value="Alkaline_phosphatase_core_sf"/>
</dbReference>
<accession>A0ABY7W059</accession>
<dbReference type="EMBL" id="CP117812">
    <property type="protein sequence ID" value="WDE98924.1"/>
    <property type="molecule type" value="Genomic_DNA"/>
</dbReference>
<dbReference type="InterPro" id="IPR000917">
    <property type="entry name" value="Sulfatase_N"/>
</dbReference>
<dbReference type="CDD" id="cd16025">
    <property type="entry name" value="PAS_like"/>
    <property type="match status" value="1"/>
</dbReference>
<proteinExistence type="inferred from homology"/>
<feature type="chain" id="PRO_5047273640" evidence="5">
    <location>
        <begin position="19"/>
        <end position="517"/>
    </location>
</feature>
<evidence type="ECO:0000313" key="8">
    <source>
        <dbReference type="Proteomes" id="UP001214250"/>
    </source>
</evidence>
<feature type="signal peptide" evidence="5">
    <location>
        <begin position="1"/>
        <end position="18"/>
    </location>
</feature>
<keyword evidence="4" id="KW-0106">Calcium</keyword>
<evidence type="ECO:0000256" key="4">
    <source>
        <dbReference type="ARBA" id="ARBA00022837"/>
    </source>
</evidence>
<evidence type="ECO:0000256" key="3">
    <source>
        <dbReference type="ARBA" id="ARBA00022801"/>
    </source>
</evidence>
<dbReference type="InterPro" id="IPR050738">
    <property type="entry name" value="Sulfatase"/>
</dbReference>
<keyword evidence="3" id="KW-0378">Hydrolase</keyword>
<organism evidence="7 8">
    <name type="scientific">Lentisphaera profundi</name>
    <dbReference type="NCBI Taxonomy" id="1658616"/>
    <lineage>
        <taxon>Bacteria</taxon>
        <taxon>Pseudomonadati</taxon>
        <taxon>Lentisphaerota</taxon>
        <taxon>Lentisphaeria</taxon>
        <taxon>Lentisphaerales</taxon>
        <taxon>Lentisphaeraceae</taxon>
        <taxon>Lentisphaera</taxon>
    </lineage>
</organism>
<dbReference type="PROSITE" id="PS00149">
    <property type="entry name" value="SULFATASE_2"/>
    <property type="match status" value="1"/>
</dbReference>
<dbReference type="Pfam" id="PF00884">
    <property type="entry name" value="Sulfatase"/>
    <property type="match status" value="1"/>
</dbReference>
<dbReference type="InterPro" id="IPR024607">
    <property type="entry name" value="Sulfatase_CS"/>
</dbReference>